<dbReference type="RefSeq" id="WP_170842688.1">
    <property type="nucleotide sequence ID" value="NZ_FNIT01000015.1"/>
</dbReference>
<sequence>MTTSKSWIAGCSGWSLTPDERAFFRDERPWGFILFGRNIGEAAQVRDLVAELMEIGGRDTVPVLIDQEGGRVQRLRPPLSPRMPPSAEIGRVFAVSREDGLRAAWLQGRLLAAELLGGFGINVDCIPCLDVLQPGAHTVIGDRSYANDGASVAALGGAAAAGLAAGGMLPVMKHLPGHGRSEVDSHLELPRVSAPLEALRRDDFIPFQAHRDLPAGMTAHLLFEAIDPDRPATLSPTVIGDIIRGEIGFGGLLMTDDMSMKALQGDIGDLAARAIDAGCDLALHCNGDMAEMRSIAAMVPELTGSALRRAERALDVIRAGPTETGDASVWRAEFDQLLSRLA</sequence>
<dbReference type="InterPro" id="IPR050226">
    <property type="entry name" value="NagZ_Beta-hexosaminidase"/>
</dbReference>
<dbReference type="InterPro" id="IPR017853">
    <property type="entry name" value="GH"/>
</dbReference>
<dbReference type="EMBL" id="FNIT01000015">
    <property type="protein sequence ID" value="SDO83850.1"/>
    <property type="molecule type" value="Genomic_DNA"/>
</dbReference>
<keyword evidence="4" id="KW-0378">Hydrolase</keyword>
<accession>A0A1H0MUQ9</accession>
<keyword evidence="8" id="KW-1185">Reference proteome</keyword>
<gene>
    <name evidence="7" type="ORF">SAMN05192530_11553</name>
</gene>
<evidence type="ECO:0000259" key="6">
    <source>
        <dbReference type="Pfam" id="PF00933"/>
    </source>
</evidence>
<dbReference type="Pfam" id="PF00933">
    <property type="entry name" value="Glyco_hydro_3"/>
    <property type="match status" value="1"/>
</dbReference>
<dbReference type="EC" id="3.2.1.52" evidence="3"/>
<dbReference type="Proteomes" id="UP000198793">
    <property type="component" value="Unassembled WGS sequence"/>
</dbReference>
<name>A0A1H0MUQ9_9HYPH</name>
<comment type="catalytic activity">
    <reaction evidence="1">
        <text>Hydrolysis of terminal non-reducing N-acetyl-D-hexosamine residues in N-acetyl-beta-D-hexosaminides.</text>
        <dbReference type="EC" id="3.2.1.52"/>
    </reaction>
</comment>
<evidence type="ECO:0000256" key="1">
    <source>
        <dbReference type="ARBA" id="ARBA00001231"/>
    </source>
</evidence>
<protein>
    <recommendedName>
        <fullName evidence="3">beta-N-acetylhexosaminidase</fullName>
        <ecNumber evidence="3">3.2.1.52</ecNumber>
    </recommendedName>
</protein>
<organism evidence="7 8">
    <name type="scientific">Aureimonas jatrophae</name>
    <dbReference type="NCBI Taxonomy" id="1166073"/>
    <lineage>
        <taxon>Bacteria</taxon>
        <taxon>Pseudomonadati</taxon>
        <taxon>Pseudomonadota</taxon>
        <taxon>Alphaproteobacteria</taxon>
        <taxon>Hyphomicrobiales</taxon>
        <taxon>Aurantimonadaceae</taxon>
        <taxon>Aureimonas</taxon>
    </lineage>
</organism>
<dbReference type="InterPro" id="IPR019800">
    <property type="entry name" value="Glyco_hydro_3_AS"/>
</dbReference>
<dbReference type="SUPFAM" id="SSF51445">
    <property type="entry name" value="(Trans)glycosidases"/>
    <property type="match status" value="1"/>
</dbReference>
<evidence type="ECO:0000313" key="8">
    <source>
        <dbReference type="Proteomes" id="UP000198793"/>
    </source>
</evidence>
<dbReference type="GO" id="GO:0004563">
    <property type="term" value="F:beta-N-acetylhexosaminidase activity"/>
    <property type="evidence" value="ECO:0007669"/>
    <property type="project" value="UniProtKB-EC"/>
</dbReference>
<evidence type="ECO:0000256" key="2">
    <source>
        <dbReference type="ARBA" id="ARBA00005336"/>
    </source>
</evidence>
<dbReference type="AlphaFoldDB" id="A0A1H0MUQ9"/>
<evidence type="ECO:0000256" key="5">
    <source>
        <dbReference type="ARBA" id="ARBA00023295"/>
    </source>
</evidence>
<dbReference type="STRING" id="1166073.SAMN05192530_11553"/>
<evidence type="ECO:0000256" key="3">
    <source>
        <dbReference type="ARBA" id="ARBA00012663"/>
    </source>
</evidence>
<dbReference type="InterPro" id="IPR001764">
    <property type="entry name" value="Glyco_hydro_3_N"/>
</dbReference>
<dbReference type="PANTHER" id="PTHR30480">
    <property type="entry name" value="BETA-HEXOSAMINIDASE-RELATED"/>
    <property type="match status" value="1"/>
</dbReference>
<dbReference type="Gene3D" id="3.20.20.300">
    <property type="entry name" value="Glycoside hydrolase, family 3, N-terminal domain"/>
    <property type="match status" value="1"/>
</dbReference>
<evidence type="ECO:0000256" key="4">
    <source>
        <dbReference type="ARBA" id="ARBA00022801"/>
    </source>
</evidence>
<dbReference type="NCBIfam" id="NF003740">
    <property type="entry name" value="PRK05337.1"/>
    <property type="match status" value="1"/>
</dbReference>
<proteinExistence type="inferred from homology"/>
<dbReference type="PROSITE" id="PS00775">
    <property type="entry name" value="GLYCOSYL_HYDROL_F3"/>
    <property type="match status" value="1"/>
</dbReference>
<keyword evidence="5" id="KW-0326">Glycosidase</keyword>
<comment type="similarity">
    <text evidence="2">Belongs to the glycosyl hydrolase 3 family.</text>
</comment>
<dbReference type="GO" id="GO:0009254">
    <property type="term" value="P:peptidoglycan turnover"/>
    <property type="evidence" value="ECO:0007669"/>
    <property type="project" value="TreeGrafter"/>
</dbReference>
<dbReference type="GO" id="GO:0005975">
    <property type="term" value="P:carbohydrate metabolic process"/>
    <property type="evidence" value="ECO:0007669"/>
    <property type="project" value="InterPro"/>
</dbReference>
<dbReference type="InterPro" id="IPR036962">
    <property type="entry name" value="Glyco_hydro_3_N_sf"/>
</dbReference>
<feature type="domain" description="Glycoside hydrolase family 3 N-terminal" evidence="6">
    <location>
        <begin position="31"/>
        <end position="302"/>
    </location>
</feature>
<dbReference type="PANTHER" id="PTHR30480:SF13">
    <property type="entry name" value="BETA-HEXOSAMINIDASE"/>
    <property type="match status" value="1"/>
</dbReference>
<reference evidence="7 8" key="1">
    <citation type="submission" date="2016-10" db="EMBL/GenBank/DDBJ databases">
        <authorList>
            <person name="de Groot N.N."/>
        </authorList>
    </citation>
    <scope>NUCLEOTIDE SEQUENCE [LARGE SCALE GENOMIC DNA]</scope>
    <source>
        <strain evidence="8">L7-484,KACC 16230,DSM 25025</strain>
    </source>
</reference>
<evidence type="ECO:0000313" key="7">
    <source>
        <dbReference type="EMBL" id="SDO83850.1"/>
    </source>
</evidence>